<dbReference type="SUPFAM" id="SSF51182">
    <property type="entry name" value="RmlC-like cupins"/>
    <property type="match status" value="1"/>
</dbReference>
<accession>A0A7M4BQ79</accession>
<dbReference type="Gene3D" id="2.60.120.480">
    <property type="entry name" value="Ureidoglycolate hydrolase"/>
    <property type="match status" value="1"/>
</dbReference>
<dbReference type="GO" id="GO:0006144">
    <property type="term" value="P:purine nucleobase metabolic process"/>
    <property type="evidence" value="ECO:0007669"/>
    <property type="project" value="UniProtKB-KW"/>
</dbReference>
<evidence type="ECO:0000256" key="2">
    <source>
        <dbReference type="ARBA" id="ARBA00022631"/>
    </source>
</evidence>
<dbReference type="RefSeq" id="WP_129316458.1">
    <property type="nucleotide sequence ID" value="NZ_NOIQ01000031.1"/>
</dbReference>
<dbReference type="GO" id="GO:0000256">
    <property type="term" value="P:allantoin catabolic process"/>
    <property type="evidence" value="ECO:0007669"/>
    <property type="project" value="InterPro"/>
</dbReference>
<dbReference type="InterPro" id="IPR007247">
    <property type="entry name" value="Ureidogly_lyase"/>
</dbReference>
<keyword evidence="5" id="KW-0378">Hydrolase</keyword>
<comment type="caution">
    <text evidence="5">The sequence shown here is derived from an EMBL/GenBank/DDBJ whole genome shotgun (WGS) entry which is preliminary data.</text>
</comment>
<dbReference type="GO" id="GO:0050385">
    <property type="term" value="F:ureidoglycolate lyase activity"/>
    <property type="evidence" value="ECO:0007669"/>
    <property type="project" value="UniProtKB-EC"/>
</dbReference>
<comment type="subunit">
    <text evidence="1">Homodimer.</text>
</comment>
<gene>
    <name evidence="5" type="ORF">GMA10_12830</name>
</gene>
<sequence>MIHHLAADAFAPYGKVLDSTLQVDDSAPAFHSVSSSFYRAAHFDPGDDGEVDILWVTYDRTEIPETLESHLLTEQALIPISGSVVQHVRRPDHRDGAVESFLIQPGQGIVMNRGCLHTTTSVSGKALCLMVSRASTTQDLADSLSHGVEPTETVYGRCSSSDDST</sequence>
<evidence type="ECO:0000256" key="3">
    <source>
        <dbReference type="ARBA" id="ARBA00023239"/>
    </source>
</evidence>
<keyword evidence="2" id="KW-0659">Purine metabolism</keyword>
<dbReference type="Proteomes" id="UP000462152">
    <property type="component" value="Unassembled WGS sequence"/>
</dbReference>
<dbReference type="GO" id="GO:0004848">
    <property type="term" value="F:ureidoglycolate hydrolase activity"/>
    <property type="evidence" value="ECO:0007669"/>
    <property type="project" value="InterPro"/>
</dbReference>
<keyword evidence="6" id="KW-1185">Reference proteome</keyword>
<reference evidence="5 6" key="1">
    <citation type="submission" date="2019-12" db="EMBL/GenBank/DDBJ databases">
        <authorList>
            <person name="Li J."/>
            <person name="Shi Y."/>
            <person name="Xu G."/>
            <person name="Xiao D."/>
            <person name="Ran X."/>
        </authorList>
    </citation>
    <scope>NUCLEOTIDE SEQUENCE [LARGE SCALE GENOMIC DNA]</scope>
    <source>
        <strain evidence="5 6">JCM 15915</strain>
    </source>
</reference>
<dbReference type="InterPro" id="IPR024060">
    <property type="entry name" value="Ureidoglycolate_lyase_dom_sf"/>
</dbReference>
<evidence type="ECO:0000256" key="4">
    <source>
        <dbReference type="ARBA" id="ARBA00047684"/>
    </source>
</evidence>
<dbReference type="OrthoDB" id="9804602at2"/>
<dbReference type="AlphaFoldDB" id="A0A7M4BQ79"/>
<dbReference type="EMBL" id="WOGT01000014">
    <property type="protein sequence ID" value="MUN56081.1"/>
    <property type="molecule type" value="Genomic_DNA"/>
</dbReference>
<evidence type="ECO:0000256" key="1">
    <source>
        <dbReference type="ARBA" id="ARBA00011738"/>
    </source>
</evidence>
<protein>
    <submittedName>
        <fullName evidence="5">Ureidoglycolate hydrolase</fullName>
    </submittedName>
</protein>
<organism evidence="5 6">
    <name type="scientific">Rothia koreensis</name>
    <dbReference type="NCBI Taxonomy" id="592378"/>
    <lineage>
        <taxon>Bacteria</taxon>
        <taxon>Bacillati</taxon>
        <taxon>Actinomycetota</taxon>
        <taxon>Actinomycetes</taxon>
        <taxon>Micrococcales</taxon>
        <taxon>Micrococcaceae</taxon>
        <taxon>Rothia</taxon>
    </lineage>
</organism>
<evidence type="ECO:0000313" key="6">
    <source>
        <dbReference type="Proteomes" id="UP000462152"/>
    </source>
</evidence>
<dbReference type="Pfam" id="PF04115">
    <property type="entry name" value="Ureidogly_lyase"/>
    <property type="match status" value="1"/>
</dbReference>
<comment type="catalytic activity">
    <reaction evidence="4">
        <text>(S)-ureidoglycolate = urea + glyoxylate</text>
        <dbReference type="Rhea" id="RHEA:11304"/>
        <dbReference type="ChEBI" id="CHEBI:16199"/>
        <dbReference type="ChEBI" id="CHEBI:36655"/>
        <dbReference type="ChEBI" id="CHEBI:57296"/>
        <dbReference type="EC" id="4.3.2.3"/>
    </reaction>
</comment>
<name>A0A7M4BQ79_9MICC</name>
<proteinExistence type="predicted"/>
<dbReference type="InterPro" id="IPR011051">
    <property type="entry name" value="RmlC_Cupin_sf"/>
</dbReference>
<keyword evidence="3" id="KW-0456">Lyase</keyword>
<evidence type="ECO:0000313" key="5">
    <source>
        <dbReference type="EMBL" id="MUN56081.1"/>
    </source>
</evidence>